<keyword evidence="3" id="KW-0456">Lyase</keyword>
<evidence type="ECO:0000256" key="1">
    <source>
        <dbReference type="ARBA" id="ARBA00005568"/>
    </source>
</evidence>
<dbReference type="GO" id="GO:0046872">
    <property type="term" value="F:metal ion binding"/>
    <property type="evidence" value="ECO:0007669"/>
    <property type="project" value="UniProtKB-KW"/>
</dbReference>
<comment type="similarity">
    <text evidence="1">Belongs to the HpcH/HpaI aldolase family.</text>
</comment>
<evidence type="ECO:0000313" key="6">
    <source>
        <dbReference type="Proteomes" id="UP000433406"/>
    </source>
</evidence>
<dbReference type="RefSeq" id="WP_171896091.1">
    <property type="nucleotide sequence ID" value="NZ_CP053660.1"/>
</dbReference>
<feature type="domain" description="HpcH/HpaI aldolase/citrate lyase" evidence="4">
    <location>
        <begin position="14"/>
        <end position="239"/>
    </location>
</feature>
<comment type="caution">
    <text evidence="5">The sequence shown here is derived from an EMBL/GenBank/DDBJ whole genome shotgun (WGS) entry which is preliminary data.</text>
</comment>
<dbReference type="SUPFAM" id="SSF51621">
    <property type="entry name" value="Phosphoenolpyruvate/pyruvate domain"/>
    <property type="match status" value="1"/>
</dbReference>
<sequence>MNEFARLLHGGRPQVGLWQALAAPYAAEVCARSGFDWLLFDAEHAPNTLTSLLGQLQAVGAHGVEPVVRPPIADRVWIKQLLDLGFRTLLLPMVDDAAQAAELVAATRFPPVGTRGVASSTSRASGFGAVPDYLATAHEDICVVVQVESRTGLDNVAEIAAVEGVDGVFFGPGDLAASLGHLGDPGHPEVRAAIEAALPLVVAGGAFPGIFASGPEDAAHWLDRGVVLVSVGSDVGLLASSARTLARHPYPGR</sequence>
<evidence type="ECO:0000256" key="3">
    <source>
        <dbReference type="ARBA" id="ARBA00023239"/>
    </source>
</evidence>
<dbReference type="Pfam" id="PF03328">
    <property type="entry name" value="HpcH_HpaI"/>
    <property type="match status" value="1"/>
</dbReference>
<dbReference type="InterPro" id="IPR040442">
    <property type="entry name" value="Pyrv_kinase-like_dom_sf"/>
</dbReference>
<keyword evidence="6" id="KW-1185">Reference proteome</keyword>
<dbReference type="InterPro" id="IPR005000">
    <property type="entry name" value="Aldolase/citrate-lyase_domain"/>
</dbReference>
<dbReference type="EMBL" id="WLCI01000002">
    <property type="protein sequence ID" value="MTB93897.1"/>
    <property type="molecule type" value="Genomic_DNA"/>
</dbReference>
<dbReference type="FunFam" id="3.20.20.60:FF:000004">
    <property type="entry name" value="5-keto-4-deoxy-D-glucarate aldolase"/>
    <property type="match status" value="1"/>
</dbReference>
<dbReference type="InterPro" id="IPR050251">
    <property type="entry name" value="HpcH-HpaI_aldolase"/>
</dbReference>
<accession>A0A6I3IXR9</accession>
<dbReference type="AlphaFoldDB" id="A0A6I3IXR9"/>
<evidence type="ECO:0000313" key="5">
    <source>
        <dbReference type="EMBL" id="MTB93897.1"/>
    </source>
</evidence>
<dbReference type="Proteomes" id="UP000433406">
    <property type="component" value="Unassembled WGS sequence"/>
</dbReference>
<name>A0A6I3IXR9_9ACTN</name>
<dbReference type="InterPro" id="IPR015813">
    <property type="entry name" value="Pyrv/PenolPyrv_kinase-like_dom"/>
</dbReference>
<organism evidence="5 6">
    <name type="scientific">Nocardioides marmotae</name>
    <dbReference type="NCBI Taxonomy" id="2663857"/>
    <lineage>
        <taxon>Bacteria</taxon>
        <taxon>Bacillati</taxon>
        <taxon>Actinomycetota</taxon>
        <taxon>Actinomycetes</taxon>
        <taxon>Propionibacteriales</taxon>
        <taxon>Nocardioidaceae</taxon>
        <taxon>Nocardioides</taxon>
    </lineage>
</organism>
<evidence type="ECO:0000259" key="4">
    <source>
        <dbReference type="Pfam" id="PF03328"/>
    </source>
</evidence>
<keyword evidence="2" id="KW-0479">Metal-binding</keyword>
<proteinExistence type="inferred from homology"/>
<dbReference type="PANTHER" id="PTHR30502:SF0">
    <property type="entry name" value="PHOSPHOENOLPYRUVATE CARBOXYLASE FAMILY PROTEIN"/>
    <property type="match status" value="1"/>
</dbReference>
<gene>
    <name evidence="5" type="ORF">GGQ22_02270</name>
</gene>
<protein>
    <submittedName>
        <fullName evidence="5">2-dehydro-3-deoxyglucarate aldolase</fullName>
    </submittedName>
</protein>
<dbReference type="Gene3D" id="3.20.20.60">
    <property type="entry name" value="Phosphoenolpyruvate-binding domains"/>
    <property type="match status" value="1"/>
</dbReference>
<reference evidence="5 6" key="1">
    <citation type="submission" date="2019-10" db="EMBL/GenBank/DDBJ databases">
        <title>Nocardioides novel species isolated from the excrement of Marmot.</title>
        <authorList>
            <person name="Zhang G."/>
        </authorList>
    </citation>
    <scope>NUCLEOTIDE SEQUENCE [LARGE SCALE GENOMIC DNA]</scope>
    <source>
        <strain evidence="6">zg-579</strain>
    </source>
</reference>
<evidence type="ECO:0000256" key="2">
    <source>
        <dbReference type="ARBA" id="ARBA00022723"/>
    </source>
</evidence>
<dbReference type="PANTHER" id="PTHR30502">
    <property type="entry name" value="2-KETO-3-DEOXY-L-RHAMNONATE ALDOLASE"/>
    <property type="match status" value="1"/>
</dbReference>
<dbReference type="GO" id="GO:0016832">
    <property type="term" value="F:aldehyde-lyase activity"/>
    <property type="evidence" value="ECO:0007669"/>
    <property type="project" value="UniProtKB-ARBA"/>
</dbReference>
<dbReference type="GO" id="GO:0005737">
    <property type="term" value="C:cytoplasm"/>
    <property type="evidence" value="ECO:0007669"/>
    <property type="project" value="TreeGrafter"/>
</dbReference>